<sequence>METAGLILTTISFILTGLEKYVEILDTVSLFRTGKYRRYLERYSGILAAQQASLINAIEIVLEVEISKEGLDDLGHPKNRQWKDPSLQAKLRSKLGRDYTAFVNVLSDANHTLQEIRNRLEQEVRVIPGQSQSRIAREFRKTKNIISKKRHDRLFEDLESSVSLLIRLVDQSIQHQERCQIVLGSHHGAVRTPAASIHRAFLREEFWRCSCRDKHSVRFVLDSNFQEKTPNIVFRMGIATINDSAQSLYCCQEIEVEPSQTTTGAAQTMHICTTIAAIGLLHEKRKMVGSLSEGQYLHSMYVRKNSIGSLESQSLNDLLMSSSPAPWISGFHFMKRDRLELSIRLAWSVLHFHGNWLPEYWRSRDILFPKSPGGGTSQNALEPPYLSWDVSQKGVATPNISSIVTSRVLFPLGLALIELSLCRSICALQRPEDDNPEEAVSLLKTASRCLDAVGSESGARYGTVVRRCLYWSETRETNPDDKTFQAAFYRLVLTPLLNTIQAFDGNK</sequence>
<proteinExistence type="predicted"/>
<evidence type="ECO:0000259" key="1">
    <source>
        <dbReference type="Pfam" id="PF24476"/>
    </source>
</evidence>
<protein>
    <recommendedName>
        <fullName evidence="1">DUF7580 domain-containing protein</fullName>
    </recommendedName>
</protein>
<name>A0ABR4GDL5_9EURO</name>
<dbReference type="PANTHER" id="PTHR35186:SF4">
    <property type="entry name" value="PRION-INHIBITION AND PROPAGATION HELO DOMAIN-CONTAINING PROTEIN"/>
    <property type="match status" value="1"/>
</dbReference>
<reference evidence="2 3" key="1">
    <citation type="submission" date="2024-07" db="EMBL/GenBank/DDBJ databases">
        <title>Section-level genome sequencing and comparative genomics of Aspergillus sections Usti and Cavernicolus.</title>
        <authorList>
            <consortium name="Lawrence Berkeley National Laboratory"/>
            <person name="Nybo J.L."/>
            <person name="Vesth T.C."/>
            <person name="Theobald S."/>
            <person name="Frisvad J.C."/>
            <person name="Larsen T.O."/>
            <person name="Kjaerboelling I."/>
            <person name="Rothschild-Mancinelli K."/>
            <person name="Lyhne E.K."/>
            <person name="Kogle M.E."/>
            <person name="Barry K."/>
            <person name="Clum A."/>
            <person name="Na H."/>
            <person name="Ledsgaard L."/>
            <person name="Lin J."/>
            <person name="Lipzen A."/>
            <person name="Kuo A."/>
            <person name="Riley R."/>
            <person name="Mondo S."/>
            <person name="Labutti K."/>
            <person name="Haridas S."/>
            <person name="Pangalinan J."/>
            <person name="Salamov A.A."/>
            <person name="Simmons B.A."/>
            <person name="Magnuson J.K."/>
            <person name="Chen J."/>
            <person name="Drula E."/>
            <person name="Henrissat B."/>
            <person name="Wiebenga A."/>
            <person name="Lubbers R.J."/>
            <person name="Gomes A.C."/>
            <person name="Makela M.R."/>
            <person name="Stajich J."/>
            <person name="Grigoriev I.V."/>
            <person name="Mortensen U.H."/>
            <person name="De Vries R.P."/>
            <person name="Baker S.E."/>
            <person name="Andersen M.R."/>
        </authorList>
    </citation>
    <scope>NUCLEOTIDE SEQUENCE [LARGE SCALE GENOMIC DNA]</scope>
    <source>
        <strain evidence="2 3">CBS 209.92</strain>
    </source>
</reference>
<evidence type="ECO:0000313" key="2">
    <source>
        <dbReference type="EMBL" id="KAL2797135.1"/>
    </source>
</evidence>
<dbReference type="Proteomes" id="UP001610563">
    <property type="component" value="Unassembled WGS sequence"/>
</dbReference>
<accession>A0ABR4GDL5</accession>
<dbReference type="InterPro" id="IPR056002">
    <property type="entry name" value="DUF7580"/>
</dbReference>
<organism evidence="2 3">
    <name type="scientific">Aspergillus keveii</name>
    <dbReference type="NCBI Taxonomy" id="714993"/>
    <lineage>
        <taxon>Eukaryota</taxon>
        <taxon>Fungi</taxon>
        <taxon>Dikarya</taxon>
        <taxon>Ascomycota</taxon>
        <taxon>Pezizomycotina</taxon>
        <taxon>Eurotiomycetes</taxon>
        <taxon>Eurotiomycetidae</taxon>
        <taxon>Eurotiales</taxon>
        <taxon>Aspergillaceae</taxon>
        <taxon>Aspergillus</taxon>
        <taxon>Aspergillus subgen. Nidulantes</taxon>
    </lineage>
</organism>
<feature type="domain" description="DUF7580" evidence="1">
    <location>
        <begin position="194"/>
        <end position="500"/>
    </location>
</feature>
<dbReference type="EMBL" id="JBFTWV010000021">
    <property type="protein sequence ID" value="KAL2797135.1"/>
    <property type="molecule type" value="Genomic_DNA"/>
</dbReference>
<comment type="caution">
    <text evidence="2">The sequence shown here is derived from an EMBL/GenBank/DDBJ whole genome shotgun (WGS) entry which is preliminary data.</text>
</comment>
<gene>
    <name evidence="2" type="ORF">BJX66DRAFT_112921</name>
</gene>
<dbReference type="Pfam" id="PF24476">
    <property type="entry name" value="DUF7580"/>
    <property type="match status" value="1"/>
</dbReference>
<evidence type="ECO:0000313" key="3">
    <source>
        <dbReference type="Proteomes" id="UP001610563"/>
    </source>
</evidence>
<dbReference type="PANTHER" id="PTHR35186">
    <property type="entry name" value="ANK_REP_REGION DOMAIN-CONTAINING PROTEIN"/>
    <property type="match status" value="1"/>
</dbReference>
<keyword evidence="3" id="KW-1185">Reference proteome</keyword>